<feature type="transmembrane region" description="Helical" evidence="1">
    <location>
        <begin position="931"/>
        <end position="956"/>
    </location>
</feature>
<name>A0A839UQW6_9GAMM</name>
<dbReference type="SUPFAM" id="SSF82693">
    <property type="entry name" value="Multidrug efflux transporter AcrB pore domain, PN1, PN2, PC1 and PC2 subdomains"/>
    <property type="match status" value="2"/>
</dbReference>
<gene>
    <name evidence="2" type="ORF">FHS30_000941</name>
</gene>
<dbReference type="GO" id="GO:0042910">
    <property type="term" value="F:xenobiotic transmembrane transporter activity"/>
    <property type="evidence" value="ECO:0007669"/>
    <property type="project" value="TreeGrafter"/>
</dbReference>
<dbReference type="PRINTS" id="PR00702">
    <property type="entry name" value="ACRIFLAVINRP"/>
</dbReference>
<feature type="transmembrane region" description="Helical" evidence="1">
    <location>
        <begin position="350"/>
        <end position="372"/>
    </location>
</feature>
<feature type="transmembrane region" description="Helical" evidence="1">
    <location>
        <begin position="471"/>
        <end position="495"/>
    </location>
</feature>
<keyword evidence="1" id="KW-0812">Transmembrane</keyword>
<dbReference type="EMBL" id="JACHXZ010000001">
    <property type="protein sequence ID" value="MBB3167765.1"/>
    <property type="molecule type" value="Genomic_DNA"/>
</dbReference>
<feature type="transmembrane region" description="Helical" evidence="1">
    <location>
        <begin position="20"/>
        <end position="43"/>
    </location>
</feature>
<reference evidence="2 3" key="1">
    <citation type="submission" date="2020-08" db="EMBL/GenBank/DDBJ databases">
        <title>Genomic Encyclopedia of Type Strains, Phase III (KMG-III): the genomes of soil and plant-associated and newly described type strains.</title>
        <authorList>
            <person name="Whitman W."/>
        </authorList>
    </citation>
    <scope>NUCLEOTIDE SEQUENCE [LARGE SCALE GENOMIC DNA]</scope>
    <source>
        <strain evidence="2 3">CECT 8571</strain>
    </source>
</reference>
<feature type="transmembrane region" description="Helical" evidence="1">
    <location>
        <begin position="1008"/>
        <end position="1033"/>
    </location>
</feature>
<dbReference type="Gene3D" id="3.30.70.1430">
    <property type="entry name" value="Multidrug efflux transporter AcrB pore domain"/>
    <property type="match status" value="2"/>
</dbReference>
<keyword evidence="1" id="KW-0472">Membrane</keyword>
<feature type="transmembrane region" description="Helical" evidence="1">
    <location>
        <begin position="392"/>
        <end position="413"/>
    </location>
</feature>
<feature type="transmembrane region" description="Helical" evidence="1">
    <location>
        <begin position="444"/>
        <end position="465"/>
    </location>
</feature>
<dbReference type="GO" id="GO:0005886">
    <property type="term" value="C:plasma membrane"/>
    <property type="evidence" value="ECO:0007669"/>
    <property type="project" value="TreeGrafter"/>
</dbReference>
<feature type="transmembrane region" description="Helical" evidence="1">
    <location>
        <begin position="880"/>
        <end position="898"/>
    </location>
</feature>
<dbReference type="Gene3D" id="3.30.2090.10">
    <property type="entry name" value="Multidrug efflux transporter AcrB TolC docking domain, DN and DC subdomains"/>
    <property type="match status" value="2"/>
</dbReference>
<dbReference type="SUPFAM" id="SSF82714">
    <property type="entry name" value="Multidrug efflux transporter AcrB TolC docking domain, DN and DC subdomains"/>
    <property type="match status" value="2"/>
</dbReference>
<dbReference type="PANTHER" id="PTHR32063">
    <property type="match status" value="1"/>
</dbReference>
<accession>A0A839UQW6</accession>
<dbReference type="PANTHER" id="PTHR32063:SF33">
    <property type="entry name" value="RND SUPERFAMILY EFFLUX PUMP PERMEASE COMPONENT"/>
    <property type="match status" value="1"/>
</dbReference>
<keyword evidence="1" id="KW-1133">Transmembrane helix</keyword>
<keyword evidence="3" id="KW-1185">Reference proteome</keyword>
<feature type="transmembrane region" description="Helical" evidence="1">
    <location>
        <begin position="905"/>
        <end position="925"/>
    </location>
</feature>
<dbReference type="AlphaFoldDB" id="A0A839UQW6"/>
<dbReference type="Gene3D" id="3.30.70.1440">
    <property type="entry name" value="Multidrug efflux transporter AcrB pore domain"/>
    <property type="match status" value="1"/>
</dbReference>
<dbReference type="InterPro" id="IPR027463">
    <property type="entry name" value="AcrB_DN_DC_subdom"/>
</dbReference>
<dbReference type="Pfam" id="PF00873">
    <property type="entry name" value="ACR_tran"/>
    <property type="match status" value="1"/>
</dbReference>
<sequence length="1062" mass="117870">MTDLTPDLPSRDDPTRKGIIAWFARNTVAANLLMIFIILGGLISAFSIRQQMFPEIEIDWLQVQIYYPGAAPKEVEEGITLKVEEAFKGIQGLERVITYSRRSASQAYIKVAKGYDPQEVLDEVKGEIDSISSFPAGIERPRVERFKYKQEVLYLSLYGDMTPTQLKDLGKRIHEEIQALPTVSISEYYSGLGYEIGIEVSKDKLREYNLSFQDIAQAIRSESSNMSAGQIKAADGYISLRVENQAYRGYQYEQIPLINLHDGTVVKLGDVATVHDGFEDGIQYSKFNGKNSVAFFIGATRDQSITNVAKVVKDYVADKEKQLPDGVHLETWVDFTYYLQGRLDMMLTNMYMGAALVFFMLALFLRVRLAFWVMVGLPVSFLGTLMFMPMDWVGITINVASLFGFILVLGVVVDDAIVIGESAYQEIEDKGQSVENVIRGAQRVAMPATFGVLTTVAAFMPMLMADGPAKGFSIAIGGVVILCLLFSLVESKLILPAHLAHMKYRPHNPKNPFHWARSHIDSGLKRFVSEIYRPKLEVLLRYRYAVLATFFGILMVSIGLFNSGLIRFIGTPKVPSDFPDVRIEMQVTASEQATLDTALAVEKMIKDVDAQILAEYGQSMIKSMHVDLQSRTRARIMTMLVDPELRPIDTFELAAKWREALPALPGVKSLNIQDNLMGNDRDDGDISFRLEGANQDELEAAIMDLRDKLSTLVGVGDINDSRRQQTQEVQLELKPLAYSMGLTLADVARQVGYSFYGIEAQRILRNGEEIRVMVRYPEDQRNAIGLVEETLIRTPNGADVPLSEVADFTIVNAPAEIRHENGKRSINIWAAVDATQAEPQKIAGDIRDNFLPAMLKNYPSVSSSVSGRVQEEMEDQAKQLRNFILSMVVVFALLAIPLRSYTQPLMIMSVIPFGLIGAMIGHIIMGLDMSVMSVFGLIAVAGVVVNDSLVMVDYVNNARREGIPITQAVLDAGCRRFRAIILTSLTTFIGVFPILLETSMQAKIVIPMAVSLAFGVLFATLITLVMIPCLYVAGGDIRKKLGGFWGSVRVRSTQLGRGSAEG</sequence>
<evidence type="ECO:0000256" key="1">
    <source>
        <dbReference type="SAM" id="Phobius"/>
    </source>
</evidence>
<proteinExistence type="predicted"/>
<dbReference type="InterPro" id="IPR001036">
    <property type="entry name" value="Acrflvin-R"/>
</dbReference>
<evidence type="ECO:0000313" key="2">
    <source>
        <dbReference type="EMBL" id="MBB3167765.1"/>
    </source>
</evidence>
<dbReference type="Gene3D" id="1.20.1640.10">
    <property type="entry name" value="Multidrug efflux transporter AcrB transmembrane domain"/>
    <property type="match status" value="2"/>
</dbReference>
<protein>
    <submittedName>
        <fullName evidence="2">Multidrug efflux pump subunit AcrB</fullName>
    </submittedName>
</protein>
<dbReference type="RefSeq" id="WP_183908762.1">
    <property type="nucleotide sequence ID" value="NZ_JACHXZ010000001.1"/>
</dbReference>
<feature type="transmembrane region" description="Helical" evidence="1">
    <location>
        <begin position="542"/>
        <end position="561"/>
    </location>
</feature>
<organism evidence="2 3">
    <name type="scientific">Simiduia aestuariiviva</name>
    <dbReference type="NCBI Taxonomy" id="1510459"/>
    <lineage>
        <taxon>Bacteria</taxon>
        <taxon>Pseudomonadati</taxon>
        <taxon>Pseudomonadota</taxon>
        <taxon>Gammaproteobacteria</taxon>
        <taxon>Cellvibrionales</taxon>
        <taxon>Cellvibrionaceae</taxon>
        <taxon>Simiduia</taxon>
    </lineage>
</organism>
<feature type="transmembrane region" description="Helical" evidence="1">
    <location>
        <begin position="977"/>
        <end position="996"/>
    </location>
</feature>
<dbReference type="Gene3D" id="3.30.70.1320">
    <property type="entry name" value="Multidrug efflux transporter AcrB pore domain like"/>
    <property type="match status" value="1"/>
</dbReference>
<dbReference type="Proteomes" id="UP000559987">
    <property type="component" value="Unassembled WGS sequence"/>
</dbReference>
<dbReference type="SUPFAM" id="SSF82866">
    <property type="entry name" value="Multidrug efflux transporter AcrB transmembrane domain"/>
    <property type="match status" value="2"/>
</dbReference>
<comment type="caution">
    <text evidence="2">The sequence shown here is derived from an EMBL/GenBank/DDBJ whole genome shotgun (WGS) entry which is preliminary data.</text>
</comment>
<evidence type="ECO:0000313" key="3">
    <source>
        <dbReference type="Proteomes" id="UP000559987"/>
    </source>
</evidence>